<accession>A0A9P6G265</accession>
<protein>
    <recommendedName>
        <fullName evidence="4">Blue (type 1) copper domain-containing protein</fullName>
    </recommendedName>
</protein>
<organism evidence="5 6">
    <name type="scientific">Lunasporangiospora selenospora</name>
    <dbReference type="NCBI Taxonomy" id="979761"/>
    <lineage>
        <taxon>Eukaryota</taxon>
        <taxon>Fungi</taxon>
        <taxon>Fungi incertae sedis</taxon>
        <taxon>Mucoromycota</taxon>
        <taxon>Mortierellomycotina</taxon>
        <taxon>Mortierellomycetes</taxon>
        <taxon>Mortierellales</taxon>
        <taxon>Mortierellaceae</taxon>
        <taxon>Lunasporangiospora</taxon>
    </lineage>
</organism>
<proteinExistence type="predicted"/>
<comment type="caution">
    <text evidence="5">The sequence shown here is derived from an EMBL/GenBank/DDBJ whole genome shotgun (WGS) entry which is preliminary data.</text>
</comment>
<reference evidence="5" key="1">
    <citation type="journal article" date="2020" name="Fungal Divers.">
        <title>Resolving the Mortierellaceae phylogeny through synthesis of multi-gene phylogenetics and phylogenomics.</title>
        <authorList>
            <person name="Vandepol N."/>
            <person name="Liber J."/>
            <person name="Desiro A."/>
            <person name="Na H."/>
            <person name="Kennedy M."/>
            <person name="Barry K."/>
            <person name="Grigoriev I.V."/>
            <person name="Miller A.N."/>
            <person name="O'Donnell K."/>
            <person name="Stajich J.E."/>
            <person name="Bonito G."/>
        </authorList>
    </citation>
    <scope>NUCLEOTIDE SEQUENCE</scope>
    <source>
        <strain evidence="5">KOD1015</strain>
    </source>
</reference>
<keyword evidence="3" id="KW-0732">Signal</keyword>
<evidence type="ECO:0000256" key="3">
    <source>
        <dbReference type="SAM" id="SignalP"/>
    </source>
</evidence>
<dbReference type="Pfam" id="PF00127">
    <property type="entry name" value="Copper-bind"/>
    <property type="match status" value="1"/>
</dbReference>
<keyword evidence="1" id="KW-0479">Metal-binding</keyword>
<dbReference type="PANTHER" id="PTHR36507:SF1">
    <property type="entry name" value="BLL1555 PROTEIN"/>
    <property type="match status" value="1"/>
</dbReference>
<evidence type="ECO:0000256" key="1">
    <source>
        <dbReference type="ARBA" id="ARBA00022723"/>
    </source>
</evidence>
<dbReference type="GO" id="GO:0005507">
    <property type="term" value="F:copper ion binding"/>
    <property type="evidence" value="ECO:0007669"/>
    <property type="project" value="InterPro"/>
</dbReference>
<feature type="signal peptide" evidence="3">
    <location>
        <begin position="1"/>
        <end position="21"/>
    </location>
</feature>
<dbReference type="PANTHER" id="PTHR36507">
    <property type="entry name" value="BLL1555 PROTEIN"/>
    <property type="match status" value="1"/>
</dbReference>
<sequence length="109" mass="12035">MISFNLRTLALASVFAAVAIAAEVKVKMTFATFFPKDITIKVGDTVKWTHGSFPPHTATSDMIGDMIEFDSHIMLGGDTYSHEFKQPGVYKYHCTLNPITMFGSITVVE</sequence>
<keyword evidence="2" id="KW-0186">Copper</keyword>
<dbReference type="InterPro" id="IPR052721">
    <property type="entry name" value="ET_Amicyanin"/>
</dbReference>
<dbReference type="EMBL" id="JAABOA010000299">
    <property type="protein sequence ID" value="KAF9584915.1"/>
    <property type="molecule type" value="Genomic_DNA"/>
</dbReference>
<dbReference type="InterPro" id="IPR000923">
    <property type="entry name" value="BlueCu_1"/>
</dbReference>
<dbReference type="OrthoDB" id="2367549at2759"/>
<name>A0A9P6G265_9FUNG</name>
<dbReference type="Gene3D" id="2.60.40.420">
    <property type="entry name" value="Cupredoxins - blue copper proteins"/>
    <property type="match status" value="1"/>
</dbReference>
<keyword evidence="6" id="KW-1185">Reference proteome</keyword>
<evidence type="ECO:0000313" key="5">
    <source>
        <dbReference type="EMBL" id="KAF9584915.1"/>
    </source>
</evidence>
<feature type="domain" description="Blue (type 1) copper" evidence="4">
    <location>
        <begin position="24"/>
        <end position="107"/>
    </location>
</feature>
<evidence type="ECO:0000256" key="2">
    <source>
        <dbReference type="ARBA" id="ARBA00023008"/>
    </source>
</evidence>
<evidence type="ECO:0000313" key="6">
    <source>
        <dbReference type="Proteomes" id="UP000780801"/>
    </source>
</evidence>
<dbReference type="InterPro" id="IPR008972">
    <property type="entry name" value="Cupredoxin"/>
</dbReference>
<dbReference type="AlphaFoldDB" id="A0A9P6G265"/>
<feature type="chain" id="PRO_5040277648" description="Blue (type 1) copper domain-containing protein" evidence="3">
    <location>
        <begin position="22"/>
        <end position="109"/>
    </location>
</feature>
<dbReference type="Proteomes" id="UP000780801">
    <property type="component" value="Unassembled WGS sequence"/>
</dbReference>
<evidence type="ECO:0000259" key="4">
    <source>
        <dbReference type="Pfam" id="PF00127"/>
    </source>
</evidence>
<dbReference type="GO" id="GO:0009055">
    <property type="term" value="F:electron transfer activity"/>
    <property type="evidence" value="ECO:0007669"/>
    <property type="project" value="InterPro"/>
</dbReference>
<gene>
    <name evidence="5" type="ORF">BGW38_004685</name>
</gene>
<dbReference type="SUPFAM" id="SSF49503">
    <property type="entry name" value="Cupredoxins"/>
    <property type="match status" value="1"/>
</dbReference>